<evidence type="ECO:0000256" key="9">
    <source>
        <dbReference type="ARBA" id="ARBA00023288"/>
    </source>
</evidence>
<keyword evidence="10" id="KW-0808">Transferase</keyword>
<keyword evidence="4 10" id="KW-0336">GPI-anchor</keyword>
<dbReference type="PANTHER" id="PTHR31468:SF2">
    <property type="entry name" value="1,3-BETA-GLUCANOSYLTRANSFERASE GAS1"/>
    <property type="match status" value="1"/>
</dbReference>
<dbReference type="GO" id="GO:0005886">
    <property type="term" value="C:plasma membrane"/>
    <property type="evidence" value="ECO:0007669"/>
    <property type="project" value="UniProtKB-SubCell"/>
</dbReference>
<keyword evidence="12" id="KW-0812">Transmembrane</keyword>
<dbReference type="InterPro" id="IPR017853">
    <property type="entry name" value="GH"/>
</dbReference>
<dbReference type="OrthoDB" id="421038at2759"/>
<dbReference type="InterPro" id="IPR004886">
    <property type="entry name" value="Glucanosyltransferase"/>
</dbReference>
<keyword evidence="6 10" id="KW-0472">Membrane</keyword>
<keyword evidence="8" id="KW-0325">Glycoprotein</keyword>
<feature type="signal peptide" evidence="10">
    <location>
        <begin position="1"/>
        <end position="18"/>
    </location>
</feature>
<dbReference type="InterPro" id="IPR012946">
    <property type="entry name" value="X8"/>
</dbReference>
<comment type="similarity">
    <text evidence="3 10">Belongs to the glycosyl hydrolase 72 family.</text>
</comment>
<protein>
    <recommendedName>
        <fullName evidence="10">1,3-beta-glucanosyltransferase</fullName>
        <ecNumber evidence="10">2.4.1.-</ecNumber>
    </recommendedName>
</protein>
<comment type="function">
    <text evidence="10">Splits internally a 1,3-beta-glucan molecule and transfers the newly generated reducing end (the donor) to the non-reducing end of another 1,3-beta-glucan molecule (the acceptor) forming a 1,3-beta linkage, resulting in the elongation of 1,3-beta-glucan chains in the cell wall.</text>
</comment>
<feature type="domain" description="X8" evidence="13">
    <location>
        <begin position="379"/>
        <end position="482"/>
    </location>
</feature>
<organism evidence="14 15">
    <name type="scientific">Hydnum rufescens UP504</name>
    <dbReference type="NCBI Taxonomy" id="1448309"/>
    <lineage>
        <taxon>Eukaryota</taxon>
        <taxon>Fungi</taxon>
        <taxon>Dikarya</taxon>
        <taxon>Basidiomycota</taxon>
        <taxon>Agaricomycotina</taxon>
        <taxon>Agaricomycetes</taxon>
        <taxon>Cantharellales</taxon>
        <taxon>Hydnaceae</taxon>
        <taxon>Hydnum</taxon>
    </lineage>
</organism>
<dbReference type="Proteomes" id="UP000886523">
    <property type="component" value="Unassembled WGS sequence"/>
</dbReference>
<evidence type="ECO:0000256" key="8">
    <source>
        <dbReference type="ARBA" id="ARBA00023180"/>
    </source>
</evidence>
<reference evidence="14" key="1">
    <citation type="journal article" date="2020" name="Nat. Commun.">
        <title>Large-scale genome sequencing of mycorrhizal fungi provides insights into the early evolution of symbiotic traits.</title>
        <authorList>
            <person name="Miyauchi S."/>
            <person name="Kiss E."/>
            <person name="Kuo A."/>
            <person name="Drula E."/>
            <person name="Kohler A."/>
            <person name="Sanchez-Garcia M."/>
            <person name="Morin E."/>
            <person name="Andreopoulos B."/>
            <person name="Barry K.W."/>
            <person name="Bonito G."/>
            <person name="Buee M."/>
            <person name="Carver A."/>
            <person name="Chen C."/>
            <person name="Cichocki N."/>
            <person name="Clum A."/>
            <person name="Culley D."/>
            <person name="Crous P.W."/>
            <person name="Fauchery L."/>
            <person name="Girlanda M."/>
            <person name="Hayes R.D."/>
            <person name="Keri Z."/>
            <person name="LaButti K."/>
            <person name="Lipzen A."/>
            <person name="Lombard V."/>
            <person name="Magnuson J."/>
            <person name="Maillard F."/>
            <person name="Murat C."/>
            <person name="Nolan M."/>
            <person name="Ohm R.A."/>
            <person name="Pangilinan J."/>
            <person name="Pereira M.F."/>
            <person name="Perotto S."/>
            <person name="Peter M."/>
            <person name="Pfister S."/>
            <person name="Riley R."/>
            <person name="Sitrit Y."/>
            <person name="Stielow J.B."/>
            <person name="Szollosi G."/>
            <person name="Zifcakova L."/>
            <person name="Stursova M."/>
            <person name="Spatafora J.W."/>
            <person name="Tedersoo L."/>
            <person name="Vaario L.M."/>
            <person name="Yamada A."/>
            <person name="Yan M."/>
            <person name="Wang P."/>
            <person name="Xu J."/>
            <person name="Bruns T."/>
            <person name="Baldrian P."/>
            <person name="Vilgalys R."/>
            <person name="Dunand C."/>
            <person name="Henrissat B."/>
            <person name="Grigoriev I.V."/>
            <person name="Hibbett D."/>
            <person name="Nagy L.G."/>
            <person name="Martin F.M."/>
        </authorList>
    </citation>
    <scope>NUCLEOTIDE SEQUENCE</scope>
    <source>
        <strain evidence="14">UP504</strain>
    </source>
</reference>
<keyword evidence="12" id="KW-1133">Transmembrane helix</keyword>
<evidence type="ECO:0000256" key="1">
    <source>
        <dbReference type="ARBA" id="ARBA00004196"/>
    </source>
</evidence>
<dbReference type="Gene3D" id="3.20.20.80">
    <property type="entry name" value="Glycosidases"/>
    <property type="match status" value="1"/>
</dbReference>
<evidence type="ECO:0000313" key="14">
    <source>
        <dbReference type="EMBL" id="KAF9519802.1"/>
    </source>
</evidence>
<dbReference type="Pfam" id="PF07983">
    <property type="entry name" value="X8"/>
    <property type="match status" value="1"/>
</dbReference>
<name>A0A9P6DZR8_9AGAM</name>
<evidence type="ECO:0000256" key="12">
    <source>
        <dbReference type="SAM" id="Phobius"/>
    </source>
</evidence>
<feature type="chain" id="PRO_5040545784" description="1,3-beta-glucanosyltransferase" evidence="10">
    <location>
        <begin position="19"/>
        <end position="551"/>
    </location>
</feature>
<dbReference type="GO" id="GO:0098552">
    <property type="term" value="C:side of membrane"/>
    <property type="evidence" value="ECO:0007669"/>
    <property type="project" value="UniProtKB-KW"/>
</dbReference>
<evidence type="ECO:0000256" key="11">
    <source>
        <dbReference type="SAM" id="MobiDB-lite"/>
    </source>
</evidence>
<dbReference type="GO" id="GO:0071970">
    <property type="term" value="P:fungal-type cell wall (1-&gt;3)-beta-D-glucan biosynthetic process"/>
    <property type="evidence" value="ECO:0007669"/>
    <property type="project" value="TreeGrafter"/>
</dbReference>
<dbReference type="Pfam" id="PF03198">
    <property type="entry name" value="Glyco_hydro_72"/>
    <property type="match status" value="1"/>
</dbReference>
<evidence type="ECO:0000256" key="3">
    <source>
        <dbReference type="ARBA" id="ARBA00007528"/>
    </source>
</evidence>
<evidence type="ECO:0000256" key="6">
    <source>
        <dbReference type="ARBA" id="ARBA00023136"/>
    </source>
</evidence>
<proteinExistence type="inferred from homology"/>
<evidence type="ECO:0000256" key="10">
    <source>
        <dbReference type="RuleBase" id="RU361209"/>
    </source>
</evidence>
<keyword evidence="5 10" id="KW-0732">Signal</keyword>
<evidence type="ECO:0000259" key="13">
    <source>
        <dbReference type="SMART" id="SM00768"/>
    </source>
</evidence>
<accession>A0A9P6DZR8</accession>
<dbReference type="AlphaFoldDB" id="A0A9P6DZR8"/>
<dbReference type="PANTHER" id="PTHR31468">
    <property type="entry name" value="1,3-BETA-GLUCANOSYLTRANSFERASE GAS1"/>
    <property type="match status" value="1"/>
</dbReference>
<evidence type="ECO:0000313" key="15">
    <source>
        <dbReference type="Proteomes" id="UP000886523"/>
    </source>
</evidence>
<dbReference type="SUPFAM" id="SSF51445">
    <property type="entry name" value="(Trans)glycosidases"/>
    <property type="match status" value="1"/>
</dbReference>
<dbReference type="EC" id="2.4.1.-" evidence="10"/>
<evidence type="ECO:0000256" key="5">
    <source>
        <dbReference type="ARBA" id="ARBA00022729"/>
    </source>
</evidence>
<feature type="region of interest" description="Disordered" evidence="11">
    <location>
        <begin position="492"/>
        <end position="521"/>
    </location>
</feature>
<dbReference type="GO" id="GO:0031505">
    <property type="term" value="P:fungal-type cell wall organization"/>
    <property type="evidence" value="ECO:0007669"/>
    <property type="project" value="TreeGrafter"/>
</dbReference>
<comment type="subcellular location">
    <subcellularLocation>
        <location evidence="1">Cell envelope</location>
    </subcellularLocation>
    <subcellularLocation>
        <location evidence="10">Cell membrane</location>
        <topology evidence="10">Lipid-anchor</topology>
        <topology evidence="10">GPI-anchor</topology>
    </subcellularLocation>
    <subcellularLocation>
        <location evidence="2">Membrane</location>
        <topology evidence="2">Lipid-anchor</topology>
        <topology evidence="2">GPI-anchor</topology>
    </subcellularLocation>
</comment>
<evidence type="ECO:0000256" key="4">
    <source>
        <dbReference type="ARBA" id="ARBA00022622"/>
    </source>
</evidence>
<keyword evidence="15" id="KW-1185">Reference proteome</keyword>
<comment type="caution">
    <text evidence="14">The sequence shown here is derived from an EMBL/GenBank/DDBJ whole genome shotgun (WGS) entry which is preliminary data.</text>
</comment>
<keyword evidence="7" id="KW-1015">Disulfide bond</keyword>
<gene>
    <name evidence="14" type="ORF">BS47DRAFT_1374907</name>
</gene>
<dbReference type="GO" id="GO:0042124">
    <property type="term" value="F:1,3-beta-glucanosyltransferase activity"/>
    <property type="evidence" value="ECO:0007669"/>
    <property type="project" value="TreeGrafter"/>
</dbReference>
<evidence type="ECO:0000256" key="7">
    <source>
        <dbReference type="ARBA" id="ARBA00023157"/>
    </source>
</evidence>
<dbReference type="Gene3D" id="1.20.58.1040">
    <property type="match status" value="1"/>
</dbReference>
<keyword evidence="9 10" id="KW-0449">Lipoprotein</keyword>
<feature type="transmembrane region" description="Helical" evidence="12">
    <location>
        <begin position="526"/>
        <end position="550"/>
    </location>
</feature>
<sequence>MRSKVSLVLLALASSSSALQTISRVGRYLYGADGNRFYIKGMSYQEQGNITSTNPDSFPEPSTFVDPLADPAGCARDLPYMKELGLNAIRVYSVDSSLNHDACMSALSQAGIYTIIDLALPVNGSIDRASPAWTINILDLYIKTIDTFAKYDNVLAYNVGNEVAISAEGTVAGPFVKAAARDIKAYLSAHKLTTLVGYAAVDAPDTWRLPFAEYLSCDSEGDSIDLYGLNNYEWCGSDSFASAYQNTENAFANYNIPAYFSEYGCVTSPPRLWTEVQALFGPQMIPVWSGGLAFSYFPAFGGFGMVNISTDGKTVTVSDDFTRLQTQYATVNFTNSPTKADAGTTSYPSCPADTTTFLASTTLPPTPNSKLCDCVAQSFSCLFTPQTSNYTAIIGSLLDFGCSQLGSSGGNCDIIASNGQNGTYGSLSGCDPPTKLSYVMSSIYESSNRDAQACNFSGNATINPSAPPSRTAANAAAQSCLNANPATTFAPTSVPLSNAQSSTSSGSSATSSSTKKSSAGSKHVGIVHGTTLIGTGAVILGALASGVWVLL</sequence>
<dbReference type="EMBL" id="MU128915">
    <property type="protein sequence ID" value="KAF9519802.1"/>
    <property type="molecule type" value="Genomic_DNA"/>
</dbReference>
<dbReference type="SMART" id="SM00768">
    <property type="entry name" value="X8"/>
    <property type="match status" value="1"/>
</dbReference>
<feature type="compositionally biased region" description="Low complexity" evidence="11">
    <location>
        <begin position="501"/>
        <end position="521"/>
    </location>
</feature>
<evidence type="ECO:0000256" key="2">
    <source>
        <dbReference type="ARBA" id="ARBA00004589"/>
    </source>
</evidence>